<dbReference type="InterPro" id="IPR003594">
    <property type="entry name" value="HATPase_dom"/>
</dbReference>
<dbReference type="SUPFAM" id="SSF55874">
    <property type="entry name" value="ATPase domain of HSP90 chaperone/DNA topoisomerase II/histidine kinase"/>
    <property type="match status" value="1"/>
</dbReference>
<keyword evidence="4" id="KW-0808">Transferase</keyword>
<evidence type="ECO:0000259" key="6">
    <source>
        <dbReference type="PROSITE" id="PS50109"/>
    </source>
</evidence>
<dbReference type="InterPro" id="IPR003661">
    <property type="entry name" value="HisK_dim/P_dom"/>
</dbReference>
<dbReference type="EC" id="2.7.13.3" evidence="2"/>
<comment type="caution">
    <text evidence="7">The sequence shown here is derived from an EMBL/GenBank/DDBJ whole genome shotgun (WGS) entry which is preliminary data.</text>
</comment>
<dbReference type="EMBL" id="PVTR01000018">
    <property type="protein sequence ID" value="PRY84643.1"/>
    <property type="molecule type" value="Genomic_DNA"/>
</dbReference>
<evidence type="ECO:0000256" key="2">
    <source>
        <dbReference type="ARBA" id="ARBA00012438"/>
    </source>
</evidence>
<dbReference type="NCBIfam" id="TIGR00229">
    <property type="entry name" value="sensory_box"/>
    <property type="match status" value="1"/>
</dbReference>
<dbReference type="Pfam" id="PF02518">
    <property type="entry name" value="HATPase_c"/>
    <property type="match status" value="1"/>
</dbReference>
<organism evidence="7 8">
    <name type="scientific">Mongoliibacter ruber</name>
    <dbReference type="NCBI Taxonomy" id="1750599"/>
    <lineage>
        <taxon>Bacteria</taxon>
        <taxon>Pseudomonadati</taxon>
        <taxon>Bacteroidota</taxon>
        <taxon>Cytophagia</taxon>
        <taxon>Cytophagales</taxon>
        <taxon>Cyclobacteriaceae</taxon>
        <taxon>Mongoliibacter</taxon>
    </lineage>
</organism>
<dbReference type="SMART" id="SM00388">
    <property type="entry name" value="HisKA"/>
    <property type="match status" value="1"/>
</dbReference>
<keyword evidence="3" id="KW-0597">Phosphoprotein</keyword>
<dbReference type="PRINTS" id="PR00344">
    <property type="entry name" value="BCTRLSENSOR"/>
</dbReference>
<evidence type="ECO:0000313" key="8">
    <source>
        <dbReference type="Proteomes" id="UP000238157"/>
    </source>
</evidence>
<dbReference type="InterPro" id="IPR004358">
    <property type="entry name" value="Sig_transdc_His_kin-like_C"/>
</dbReference>
<dbReference type="InterPro" id="IPR000014">
    <property type="entry name" value="PAS"/>
</dbReference>
<proteinExistence type="predicted"/>
<dbReference type="Proteomes" id="UP000238157">
    <property type="component" value="Unassembled WGS sequence"/>
</dbReference>
<dbReference type="PROSITE" id="PS50109">
    <property type="entry name" value="HIS_KIN"/>
    <property type="match status" value="1"/>
</dbReference>
<comment type="catalytic activity">
    <reaction evidence="1">
        <text>ATP + protein L-histidine = ADP + protein N-phospho-L-histidine.</text>
        <dbReference type="EC" id="2.7.13.3"/>
    </reaction>
</comment>
<dbReference type="RefSeq" id="WP_106135464.1">
    <property type="nucleotide sequence ID" value="NZ_PVTR01000018.1"/>
</dbReference>
<reference evidence="7 8" key="1">
    <citation type="submission" date="2018-03" db="EMBL/GenBank/DDBJ databases">
        <title>Genomic Encyclopedia of Archaeal and Bacterial Type Strains, Phase II (KMG-II): from individual species to whole genera.</title>
        <authorList>
            <person name="Goeker M."/>
        </authorList>
    </citation>
    <scope>NUCLEOTIDE SEQUENCE [LARGE SCALE GENOMIC DNA]</scope>
    <source>
        <strain evidence="7 8">DSM 27929</strain>
    </source>
</reference>
<dbReference type="CDD" id="cd00130">
    <property type="entry name" value="PAS"/>
    <property type="match status" value="1"/>
</dbReference>
<dbReference type="CDD" id="cd00082">
    <property type="entry name" value="HisKA"/>
    <property type="match status" value="1"/>
</dbReference>
<dbReference type="SMART" id="SM00387">
    <property type="entry name" value="HATPase_c"/>
    <property type="match status" value="1"/>
</dbReference>
<dbReference type="PANTHER" id="PTHR43304">
    <property type="entry name" value="PHYTOCHROME-LIKE PROTEIN CPH1"/>
    <property type="match status" value="1"/>
</dbReference>
<dbReference type="FunFam" id="3.30.565.10:FF:000006">
    <property type="entry name" value="Sensor histidine kinase WalK"/>
    <property type="match status" value="1"/>
</dbReference>
<feature type="domain" description="Histidine kinase" evidence="6">
    <location>
        <begin position="150"/>
        <end position="363"/>
    </location>
</feature>
<dbReference type="OrthoDB" id="9766459at2"/>
<name>A0A2T0WD58_9BACT</name>
<gene>
    <name evidence="7" type="ORF">CLW00_11826</name>
</gene>
<dbReference type="Gene3D" id="1.10.287.130">
    <property type="match status" value="1"/>
</dbReference>
<dbReference type="Gene3D" id="3.30.450.20">
    <property type="entry name" value="PAS domain"/>
    <property type="match status" value="1"/>
</dbReference>
<dbReference type="PANTHER" id="PTHR43304:SF1">
    <property type="entry name" value="PAC DOMAIN-CONTAINING PROTEIN"/>
    <property type="match status" value="1"/>
</dbReference>
<evidence type="ECO:0000256" key="3">
    <source>
        <dbReference type="ARBA" id="ARBA00022553"/>
    </source>
</evidence>
<dbReference type="SUPFAM" id="SSF55785">
    <property type="entry name" value="PYP-like sensor domain (PAS domain)"/>
    <property type="match status" value="1"/>
</dbReference>
<protein>
    <recommendedName>
        <fullName evidence="2">histidine kinase</fullName>
        <ecNumber evidence="2">2.7.13.3</ecNumber>
    </recommendedName>
</protein>
<dbReference type="InterPro" id="IPR036890">
    <property type="entry name" value="HATPase_C_sf"/>
</dbReference>
<sequence length="366" mass="41608">MDYNELFHQAPCGYLSLDKKGVITKANLTLCNWLGYSPIELQGLFTFQDLLSVGGKIYFETHFLPLLQLEGQASEINFEIIAKNRDKLPVLVNGTKVTFDNKIIGFRLTIVDISQRKQYEKELLKAKKLAEENALKLSEKNIELERFSNVVSHDLKSPIRTLSGLLEIMEKKGFLNMEEESIKIQKIIKDNLKRISVLVDDLMEQTLSEKETEYNEIVDLNEVVETVKEMLGDEIQKSSTQINIEVLPYVRGNKNQVIRLIQNLIMNAIKYRSEADPRIQIFCNVTDNMATVELRDNGIGFDPIFKDRIFEYMKRLHSPDKIPGSGIGLYSCKKIVESHGGKIQAESEPGQGATFVFTLPIGSSQI</sequence>
<dbReference type="Pfam" id="PF13426">
    <property type="entry name" value="PAS_9"/>
    <property type="match status" value="1"/>
</dbReference>
<dbReference type="InterPro" id="IPR035965">
    <property type="entry name" value="PAS-like_dom_sf"/>
</dbReference>
<keyword evidence="5" id="KW-0418">Kinase</keyword>
<dbReference type="GO" id="GO:0000155">
    <property type="term" value="F:phosphorelay sensor kinase activity"/>
    <property type="evidence" value="ECO:0007669"/>
    <property type="project" value="InterPro"/>
</dbReference>
<evidence type="ECO:0000256" key="1">
    <source>
        <dbReference type="ARBA" id="ARBA00000085"/>
    </source>
</evidence>
<evidence type="ECO:0000313" key="7">
    <source>
        <dbReference type="EMBL" id="PRY84643.1"/>
    </source>
</evidence>
<keyword evidence="8" id="KW-1185">Reference proteome</keyword>
<evidence type="ECO:0000256" key="5">
    <source>
        <dbReference type="ARBA" id="ARBA00022777"/>
    </source>
</evidence>
<evidence type="ECO:0000256" key="4">
    <source>
        <dbReference type="ARBA" id="ARBA00022679"/>
    </source>
</evidence>
<dbReference type="InterPro" id="IPR005467">
    <property type="entry name" value="His_kinase_dom"/>
</dbReference>
<dbReference type="InterPro" id="IPR052162">
    <property type="entry name" value="Sensor_kinase/Photoreceptor"/>
</dbReference>
<dbReference type="AlphaFoldDB" id="A0A2T0WD58"/>
<dbReference type="InterPro" id="IPR036097">
    <property type="entry name" value="HisK_dim/P_sf"/>
</dbReference>
<dbReference type="SUPFAM" id="SSF47384">
    <property type="entry name" value="Homodimeric domain of signal transducing histidine kinase"/>
    <property type="match status" value="1"/>
</dbReference>
<dbReference type="Pfam" id="PF00512">
    <property type="entry name" value="HisKA"/>
    <property type="match status" value="1"/>
</dbReference>
<accession>A0A2T0WD58</accession>
<dbReference type="SMART" id="SM00091">
    <property type="entry name" value="PAS"/>
    <property type="match status" value="1"/>
</dbReference>
<dbReference type="Gene3D" id="3.30.565.10">
    <property type="entry name" value="Histidine kinase-like ATPase, C-terminal domain"/>
    <property type="match status" value="1"/>
</dbReference>